<reference evidence="2" key="1">
    <citation type="submission" date="2020-10" db="EMBL/GenBank/DDBJ databases">
        <authorList>
            <person name="Roach M.J.R."/>
        </authorList>
    </citation>
    <scope>NUCLEOTIDE SEQUENCE</scope>
    <source>
        <strain evidence="2">CBS 1945</strain>
    </source>
</reference>
<gene>
    <name evidence="2" type="ORF">FOA43_000542</name>
</gene>
<evidence type="ECO:0000313" key="3">
    <source>
        <dbReference type="Proteomes" id="UP000662931"/>
    </source>
</evidence>
<keyword evidence="3" id="KW-1185">Reference proteome</keyword>
<dbReference type="EMBL" id="CP064812">
    <property type="protein sequence ID" value="QPG73235.1"/>
    <property type="molecule type" value="Genomic_DNA"/>
</dbReference>
<accession>A0A875RYV4</accession>
<dbReference type="Proteomes" id="UP000662931">
    <property type="component" value="Chromosome 1"/>
</dbReference>
<feature type="region of interest" description="Disordered" evidence="1">
    <location>
        <begin position="395"/>
        <end position="426"/>
    </location>
</feature>
<dbReference type="OrthoDB" id="6275295at2759"/>
<dbReference type="AlphaFoldDB" id="A0A875RYV4"/>
<dbReference type="GeneID" id="62193943"/>
<feature type="compositionally biased region" description="Acidic residues" evidence="1">
    <location>
        <begin position="395"/>
        <end position="414"/>
    </location>
</feature>
<name>A0A875RYV4_EENNA</name>
<sequence>MASTLDKADSKRSLMAGTEVSKFLDLVLTSSGSGLDTKSDRLVQARKRSMPRFRDRFNHASTMSLALNKTPELRALQFDSFVSLSDILTSHKTGIPLTGINHDSDDEKENDENRDAIEDGSSRLLLDKVTHFVPLRMFHLKNSDGGEEDPSLNVGRELILAVDNLPRSLVASVSVVESLLVYVITEVGLGYKVSIKDKPENRIQIVPEFRWSFLDNEYVAESKMVFIEFEDILALYLFKMILESLGGQFESVVLSVKKEIVPALKKLKESISIEIDSEDTSSETKQNIARLIKCSDIRYKLRGEREMVNEKEYVSQYRVDPSDLSDVPSYMVDSVRQNVIDFRLQVIQLEKKEREKRQLEDKRKTKLKLRQLFNELNNQSAKDQGDKMEVDELENNLEDEDNENENDDDLDDEEYEKKVQAEKKQRLEREYNKELQLSQKKEAKRKQLYERFINEVEHHVYMSKVIPKSREKFLKSFVSNVHDSDNTIDRNHEYYTRHNNYLKYRSKPKEKEEEEDDKDRKEENNDRATSSEANKFIASFETTREKPVKISFKKGRKKVELAGLTTGQLEKVRIKAEGLVEKYIGIKEDSLIHFMVQFMEKNFGKGKGSVEYSDFVHELEETLDEEASTVAEILYDYVDSL</sequence>
<evidence type="ECO:0000313" key="2">
    <source>
        <dbReference type="EMBL" id="QPG73235.1"/>
    </source>
</evidence>
<feature type="compositionally biased region" description="Basic and acidic residues" evidence="1">
    <location>
        <begin position="415"/>
        <end position="426"/>
    </location>
</feature>
<proteinExistence type="predicted"/>
<protein>
    <submittedName>
        <fullName evidence="2">Uncharacterized protein</fullName>
    </submittedName>
</protein>
<organism evidence="2 3">
    <name type="scientific">Eeniella nana</name>
    <name type="common">Yeast</name>
    <name type="synonym">Brettanomyces nanus</name>
    <dbReference type="NCBI Taxonomy" id="13502"/>
    <lineage>
        <taxon>Eukaryota</taxon>
        <taxon>Fungi</taxon>
        <taxon>Dikarya</taxon>
        <taxon>Ascomycota</taxon>
        <taxon>Saccharomycotina</taxon>
        <taxon>Pichiomycetes</taxon>
        <taxon>Pichiales</taxon>
        <taxon>Pichiaceae</taxon>
        <taxon>Brettanomyces</taxon>
    </lineage>
</organism>
<dbReference type="KEGG" id="bnn:FOA43_000542"/>
<evidence type="ECO:0000256" key="1">
    <source>
        <dbReference type="SAM" id="MobiDB-lite"/>
    </source>
</evidence>
<dbReference type="RefSeq" id="XP_038776800.1">
    <property type="nucleotide sequence ID" value="XM_038920872.1"/>
</dbReference>
<feature type="region of interest" description="Disordered" evidence="1">
    <location>
        <begin position="499"/>
        <end position="535"/>
    </location>
</feature>